<protein>
    <recommendedName>
        <fullName evidence="2">FHA domain-containing protein</fullName>
    </recommendedName>
</protein>
<reference evidence="3 4" key="1">
    <citation type="journal article" date="2011" name="Genome Biol. Evol.">
        <title>Integration of the genetic map and genome assembly of fugu facilitates insights into distinct features of genome evolution in teleosts and mammals.</title>
        <authorList>
            <person name="Kai W."/>
            <person name="Kikuchi K."/>
            <person name="Tohari S."/>
            <person name="Chew A.K."/>
            <person name="Tay A."/>
            <person name="Fujiwara A."/>
            <person name="Hosoya S."/>
            <person name="Suetake H."/>
            <person name="Naruse K."/>
            <person name="Brenner S."/>
            <person name="Suzuki Y."/>
            <person name="Venkatesh B."/>
        </authorList>
    </citation>
    <scope>NUCLEOTIDE SEQUENCE [LARGE SCALE GENOMIC DNA]</scope>
</reference>
<evidence type="ECO:0000259" key="2">
    <source>
        <dbReference type="PROSITE" id="PS50006"/>
    </source>
</evidence>
<dbReference type="OMA" id="PMRTICL"/>
<proteinExistence type="predicted"/>
<dbReference type="GeneTree" id="ENSGT00940000161757"/>
<dbReference type="Proteomes" id="UP000005226">
    <property type="component" value="Chromosome 7"/>
</dbReference>
<feature type="region of interest" description="Disordered" evidence="1">
    <location>
        <begin position="1"/>
        <end position="27"/>
    </location>
</feature>
<feature type="compositionally biased region" description="Basic and acidic residues" evidence="1">
    <location>
        <begin position="171"/>
        <end position="180"/>
    </location>
</feature>
<dbReference type="Gene3D" id="2.60.200.20">
    <property type="match status" value="1"/>
</dbReference>
<evidence type="ECO:0000256" key="1">
    <source>
        <dbReference type="SAM" id="MobiDB-lite"/>
    </source>
</evidence>
<feature type="compositionally biased region" description="Polar residues" evidence="1">
    <location>
        <begin position="151"/>
        <end position="165"/>
    </location>
</feature>
<dbReference type="SUPFAM" id="SSF49879">
    <property type="entry name" value="SMAD/FHA domain"/>
    <property type="match status" value="1"/>
</dbReference>
<feature type="region of interest" description="Disordered" evidence="1">
    <location>
        <begin position="151"/>
        <end position="237"/>
    </location>
</feature>
<feature type="domain" description="FHA" evidence="2">
    <location>
        <begin position="53"/>
        <end position="111"/>
    </location>
</feature>
<evidence type="ECO:0000313" key="4">
    <source>
        <dbReference type="Proteomes" id="UP000005226"/>
    </source>
</evidence>
<sequence length="237" mass="25723">MDATQMINDSVLESDEEENEANQPSKGRPVAKLLILKNDHMPETELPLFLGENVLGRDGNTCTVPLPSPSISKQHATVSISLYRSRGESDLEALVWDLGSLNGTRKGRLKLTPNVRYALVAQDSLVLADIPCQFVSCSADTVSAQHNFQTPVSRSSLADASNEKGSGTDVGGEKSERVSDAKVSSPVLKDTKNTPMRTICLSFEQTPTQPEGTLVPESESDEEREGRANRRQKTLGL</sequence>
<dbReference type="Ensembl" id="ENSTRUT00000067141.1">
    <property type="protein sequence ID" value="ENSTRUP00000080659.1"/>
    <property type="gene ID" value="ENSTRUG00000031370.1"/>
</dbReference>
<dbReference type="InParanoid" id="A0A674P6E3"/>
<dbReference type="CDD" id="cd22665">
    <property type="entry name" value="FHA_MDC1"/>
    <property type="match status" value="1"/>
</dbReference>
<dbReference type="AlphaFoldDB" id="A0A674P6E3"/>
<reference evidence="3" key="2">
    <citation type="submission" date="2025-08" db="UniProtKB">
        <authorList>
            <consortium name="Ensembl"/>
        </authorList>
    </citation>
    <scope>IDENTIFICATION</scope>
</reference>
<dbReference type="PROSITE" id="PS50006">
    <property type="entry name" value="FHA_DOMAIN"/>
    <property type="match status" value="1"/>
</dbReference>
<dbReference type="InterPro" id="IPR000253">
    <property type="entry name" value="FHA_dom"/>
</dbReference>
<organism evidence="3 4">
    <name type="scientific">Takifugu rubripes</name>
    <name type="common">Japanese pufferfish</name>
    <name type="synonym">Fugu rubripes</name>
    <dbReference type="NCBI Taxonomy" id="31033"/>
    <lineage>
        <taxon>Eukaryota</taxon>
        <taxon>Metazoa</taxon>
        <taxon>Chordata</taxon>
        <taxon>Craniata</taxon>
        <taxon>Vertebrata</taxon>
        <taxon>Euteleostomi</taxon>
        <taxon>Actinopterygii</taxon>
        <taxon>Neopterygii</taxon>
        <taxon>Teleostei</taxon>
        <taxon>Neoteleostei</taxon>
        <taxon>Acanthomorphata</taxon>
        <taxon>Eupercaria</taxon>
        <taxon>Tetraodontiformes</taxon>
        <taxon>Tetradontoidea</taxon>
        <taxon>Tetraodontidae</taxon>
        <taxon>Takifugu</taxon>
    </lineage>
</organism>
<name>A0A674P6E3_TAKRU</name>
<dbReference type="InterPro" id="IPR008984">
    <property type="entry name" value="SMAD_FHA_dom_sf"/>
</dbReference>
<accession>A0A674P6E3</accession>
<evidence type="ECO:0000313" key="3">
    <source>
        <dbReference type="Ensembl" id="ENSTRUP00000080659.1"/>
    </source>
</evidence>
<reference evidence="3" key="3">
    <citation type="submission" date="2025-09" db="UniProtKB">
        <authorList>
            <consortium name="Ensembl"/>
        </authorList>
    </citation>
    <scope>IDENTIFICATION</scope>
</reference>
<dbReference type="Pfam" id="PF00498">
    <property type="entry name" value="FHA"/>
    <property type="match status" value="1"/>
</dbReference>
<keyword evidence="4" id="KW-1185">Reference proteome</keyword>